<feature type="non-terminal residue" evidence="1">
    <location>
        <position position="99"/>
    </location>
</feature>
<evidence type="ECO:0000313" key="1">
    <source>
        <dbReference type="EMBL" id="KAJ2757907.1"/>
    </source>
</evidence>
<keyword evidence="2" id="KW-1185">Reference proteome</keyword>
<name>A0ACC1JIQ4_9FUNG</name>
<proteinExistence type="predicted"/>
<comment type="caution">
    <text evidence="1">The sequence shown here is derived from an EMBL/GenBank/DDBJ whole genome shotgun (WGS) entry which is preliminary data.</text>
</comment>
<gene>
    <name evidence="1" type="ORF">IWQ57_006971</name>
</gene>
<dbReference type="EMBL" id="JANBUJ010004283">
    <property type="protein sequence ID" value="KAJ2757907.1"/>
    <property type="molecule type" value="Genomic_DNA"/>
</dbReference>
<reference evidence="1" key="1">
    <citation type="submission" date="2022-07" db="EMBL/GenBank/DDBJ databases">
        <title>Phylogenomic reconstructions and comparative analyses of Kickxellomycotina fungi.</title>
        <authorList>
            <person name="Reynolds N.K."/>
            <person name="Stajich J.E."/>
            <person name="Barry K."/>
            <person name="Grigoriev I.V."/>
            <person name="Crous P."/>
            <person name="Smith M.E."/>
        </authorList>
    </citation>
    <scope>NUCLEOTIDE SEQUENCE</scope>
    <source>
        <strain evidence="1">CBS 109366</strain>
    </source>
</reference>
<organism evidence="1 2">
    <name type="scientific">Coemansia nantahalensis</name>
    <dbReference type="NCBI Taxonomy" id="2789366"/>
    <lineage>
        <taxon>Eukaryota</taxon>
        <taxon>Fungi</taxon>
        <taxon>Fungi incertae sedis</taxon>
        <taxon>Zoopagomycota</taxon>
        <taxon>Kickxellomycotina</taxon>
        <taxon>Kickxellomycetes</taxon>
        <taxon>Kickxellales</taxon>
        <taxon>Kickxellaceae</taxon>
        <taxon>Coemansia</taxon>
    </lineage>
</organism>
<dbReference type="Proteomes" id="UP001140234">
    <property type="component" value="Unassembled WGS sequence"/>
</dbReference>
<accession>A0ACC1JIQ4</accession>
<evidence type="ECO:0000313" key="2">
    <source>
        <dbReference type="Proteomes" id="UP001140234"/>
    </source>
</evidence>
<sequence length="99" mass="11379">MHAVSPSIDQWDVQVEIQTVDMARGRVTGLMKAINVPRLPKTVVTYWEGEVIDFVNYMPQTDKWRASCSDDMCHWSLETGLTIEGFYYVCMDRQTGSLE</sequence>
<protein>
    <submittedName>
        <fullName evidence="1">Uncharacterized protein</fullName>
    </submittedName>
</protein>